<dbReference type="PANTHER" id="PTHR11614">
    <property type="entry name" value="PHOSPHOLIPASE-RELATED"/>
    <property type="match status" value="1"/>
</dbReference>
<sequence length="313" mass="34374">MPIITENEYTFTSADGKTPIHVREWVPDCDINAVVQISHGICEYAGRYSHFARYLASKGFVVAANDHLGHGASVLSEEDLGYFGPLGSWETVVADIEQLRQLTSEKWPEAPYFLLGHSMGSFLVRTYLIRHPEAPLAGVILSGTGQPAAPVLAAGRMLCDADVLKNGAHHRSLNIYGMAFGSYNKNIEPRRSPYDWISRDDSVVDAYAADPLCTFIPTSSLFREMLSGLATVGSPREISNMSRETPIILMSGDADPVGGWGVQVAKVYSLLVKAGCKDVAYKFYPGARHEILNETNRAEVYKDILDWLCAKIA</sequence>
<gene>
    <name evidence="2" type="ORF">IAB77_01010</name>
</gene>
<dbReference type="InterPro" id="IPR051044">
    <property type="entry name" value="MAG_DAG_Lipase"/>
</dbReference>
<protein>
    <submittedName>
        <fullName evidence="2">Alpha/beta hydrolase</fullName>
    </submittedName>
</protein>
<dbReference type="InterPro" id="IPR029058">
    <property type="entry name" value="AB_hydrolase_fold"/>
</dbReference>
<organism evidence="2 3">
    <name type="scientific">Candidatus Scatomorpha intestinavium</name>
    <dbReference type="NCBI Taxonomy" id="2840922"/>
    <lineage>
        <taxon>Bacteria</taxon>
        <taxon>Bacillati</taxon>
        <taxon>Bacillota</taxon>
        <taxon>Clostridia</taxon>
        <taxon>Eubacteriales</taxon>
        <taxon>Candidatus Scatomorpha</taxon>
    </lineage>
</organism>
<proteinExistence type="predicted"/>
<dbReference type="SUPFAM" id="SSF53474">
    <property type="entry name" value="alpha/beta-Hydrolases"/>
    <property type="match status" value="1"/>
</dbReference>
<comment type="caution">
    <text evidence="2">The sequence shown here is derived from an EMBL/GenBank/DDBJ whole genome shotgun (WGS) entry which is preliminary data.</text>
</comment>
<dbReference type="Pfam" id="PF12146">
    <property type="entry name" value="Hydrolase_4"/>
    <property type="match status" value="1"/>
</dbReference>
<dbReference type="Gene3D" id="3.40.50.1820">
    <property type="entry name" value="alpha/beta hydrolase"/>
    <property type="match status" value="1"/>
</dbReference>
<dbReference type="AlphaFoldDB" id="A0A9D0ZE93"/>
<dbReference type="EMBL" id="DVGA01000015">
    <property type="protein sequence ID" value="HIQ77821.1"/>
    <property type="molecule type" value="Genomic_DNA"/>
</dbReference>
<accession>A0A9D0ZE93</accession>
<dbReference type="InterPro" id="IPR022742">
    <property type="entry name" value="Hydrolase_4"/>
</dbReference>
<evidence type="ECO:0000259" key="1">
    <source>
        <dbReference type="Pfam" id="PF12146"/>
    </source>
</evidence>
<evidence type="ECO:0000313" key="2">
    <source>
        <dbReference type="EMBL" id="HIQ77821.1"/>
    </source>
</evidence>
<keyword evidence="2" id="KW-0378">Hydrolase</keyword>
<evidence type="ECO:0000313" key="3">
    <source>
        <dbReference type="Proteomes" id="UP000824262"/>
    </source>
</evidence>
<reference evidence="2" key="1">
    <citation type="submission" date="2020-10" db="EMBL/GenBank/DDBJ databases">
        <authorList>
            <person name="Gilroy R."/>
        </authorList>
    </citation>
    <scope>NUCLEOTIDE SEQUENCE</scope>
    <source>
        <strain evidence="2">ChiBcolR7-354</strain>
    </source>
</reference>
<dbReference type="Proteomes" id="UP000824262">
    <property type="component" value="Unassembled WGS sequence"/>
</dbReference>
<name>A0A9D0ZE93_9FIRM</name>
<feature type="domain" description="Serine aminopeptidase S33" evidence="1">
    <location>
        <begin position="32"/>
        <end position="296"/>
    </location>
</feature>
<reference evidence="2" key="2">
    <citation type="journal article" date="2021" name="PeerJ">
        <title>Extensive microbial diversity within the chicken gut microbiome revealed by metagenomics and culture.</title>
        <authorList>
            <person name="Gilroy R."/>
            <person name="Ravi A."/>
            <person name="Getino M."/>
            <person name="Pursley I."/>
            <person name="Horton D.L."/>
            <person name="Alikhan N.F."/>
            <person name="Baker D."/>
            <person name="Gharbi K."/>
            <person name="Hall N."/>
            <person name="Watson M."/>
            <person name="Adriaenssens E.M."/>
            <person name="Foster-Nyarko E."/>
            <person name="Jarju S."/>
            <person name="Secka A."/>
            <person name="Antonio M."/>
            <person name="Oren A."/>
            <person name="Chaudhuri R.R."/>
            <person name="La Ragione R."/>
            <person name="Hildebrand F."/>
            <person name="Pallen M.J."/>
        </authorList>
    </citation>
    <scope>NUCLEOTIDE SEQUENCE</scope>
    <source>
        <strain evidence="2">ChiBcolR7-354</strain>
    </source>
</reference>
<dbReference type="GO" id="GO:0016787">
    <property type="term" value="F:hydrolase activity"/>
    <property type="evidence" value="ECO:0007669"/>
    <property type="project" value="UniProtKB-KW"/>
</dbReference>